<dbReference type="InterPro" id="IPR050767">
    <property type="entry name" value="Sel1_AlgK"/>
</dbReference>
<evidence type="ECO:0000313" key="4">
    <source>
        <dbReference type="EMBL" id="RUS24659.1"/>
    </source>
</evidence>
<organism evidence="4 5">
    <name type="scientific">Jimgerdemannia flammicorona</name>
    <dbReference type="NCBI Taxonomy" id="994334"/>
    <lineage>
        <taxon>Eukaryota</taxon>
        <taxon>Fungi</taxon>
        <taxon>Fungi incertae sedis</taxon>
        <taxon>Mucoromycota</taxon>
        <taxon>Mucoromycotina</taxon>
        <taxon>Endogonomycetes</taxon>
        <taxon>Endogonales</taxon>
        <taxon>Endogonaceae</taxon>
        <taxon>Jimgerdemannia</taxon>
    </lineage>
</organism>
<feature type="region of interest" description="Disordered" evidence="2">
    <location>
        <begin position="1"/>
        <end position="21"/>
    </location>
</feature>
<evidence type="ECO:0000256" key="2">
    <source>
        <dbReference type="SAM" id="MobiDB-lite"/>
    </source>
</evidence>
<comment type="similarity">
    <text evidence="1">Belongs to the sel-1 family.</text>
</comment>
<comment type="caution">
    <text evidence="4">The sequence shown here is derived from an EMBL/GenBank/DDBJ whole genome shotgun (WGS) entry which is preliminary data.</text>
</comment>
<protein>
    <recommendedName>
        <fullName evidence="3">Protein kinase domain-containing protein</fullName>
    </recommendedName>
</protein>
<dbReference type="SMART" id="SM00671">
    <property type="entry name" value="SEL1"/>
    <property type="match status" value="9"/>
</dbReference>
<dbReference type="GO" id="GO:0005524">
    <property type="term" value="F:ATP binding"/>
    <property type="evidence" value="ECO:0007669"/>
    <property type="project" value="InterPro"/>
</dbReference>
<dbReference type="PANTHER" id="PTHR11102:SF160">
    <property type="entry name" value="ERAD-ASSOCIATED E3 UBIQUITIN-PROTEIN LIGASE COMPONENT HRD3"/>
    <property type="match status" value="1"/>
</dbReference>
<evidence type="ECO:0000259" key="3">
    <source>
        <dbReference type="PROSITE" id="PS50011"/>
    </source>
</evidence>
<name>A0A433Q4C1_9FUNG</name>
<dbReference type="Gene3D" id="1.25.40.10">
    <property type="entry name" value="Tetratricopeptide repeat domain"/>
    <property type="match status" value="4"/>
</dbReference>
<dbReference type="InterPro" id="IPR000719">
    <property type="entry name" value="Prot_kinase_dom"/>
</dbReference>
<dbReference type="Pfam" id="PF08238">
    <property type="entry name" value="Sel1"/>
    <property type="match status" value="8"/>
</dbReference>
<dbReference type="PANTHER" id="PTHR11102">
    <property type="entry name" value="SEL-1-LIKE PROTEIN"/>
    <property type="match status" value="1"/>
</dbReference>
<dbReference type="Pfam" id="PF07714">
    <property type="entry name" value="PK_Tyr_Ser-Thr"/>
    <property type="match status" value="1"/>
</dbReference>
<sequence length="735" mass="83206">MPYTRDQNDRKHVNMPPAPIGRGGQGTIYRGTLGNITVAVKQFIAQTRLTAEEAGRLTLTSLRRGSKLGHTLRWTAPERLNQQSISDLTHEQLVLADIYGYGMIMWEIITDGTVPYRDCDDRTVDSLKRKLVDGSGNNGPKSTPLEDIGVPPKGVPPALLDLVERCVAWPPPSRPSLESIYAELATFIAKAAPAPSSCFTTSMICPAYSIGALWKDIDAPYDEDEISGMSESQKEHFRDGMFYFKIENRFDKAIEHFEKGSDYQDHPLTQRILGLCYSRMYEYVDACRCFRNSAKRDDHKGQFYLGWCFENEYGTLRNNSDAFEWYKKSTMGGDLQAADALRNMKWIEHIHDDIAKNAYGLAPSWLRNVFEAGASDTFVKDIRDSAKDGDARAQHLLTRLQYISIIDSIIVKDWQDGDLFRWLVKSGINGNRQAQLEVSNRLVKVFNMPNVDVDIFQSFLETAEAGEAVGLPFSQCQLAVCYKFGIGTNKNDDEALEWCLKAANAGDISAQRNLGYWYSEGTKKNYSKARKWFLEAAKCGDNESQWKIFCLYRKGFEDVKKDPAEAFKWASLAAAARHVKAMNALGECYEYGEGTEVNPKKAAEWYLQAAESGDLGGMYNLGECYMDGKGVGKDVEKMFRWIREAADAGHAESQDLLGYCYEVGQDVEMDPEMAYKWYSKAYGQWIRKYSLERDTIAMYKIGLYHDRGRGVERDGKKAEDWYIKAADCGYEKARQ</sequence>
<accession>A0A433Q4C1</accession>
<dbReference type="SUPFAM" id="SSF56112">
    <property type="entry name" value="Protein kinase-like (PK-like)"/>
    <property type="match status" value="1"/>
</dbReference>
<gene>
    <name evidence="4" type="ORF">BC938DRAFT_473267</name>
</gene>
<evidence type="ECO:0000256" key="1">
    <source>
        <dbReference type="ARBA" id="ARBA00038101"/>
    </source>
</evidence>
<dbReference type="SUPFAM" id="SSF81901">
    <property type="entry name" value="HCP-like"/>
    <property type="match status" value="3"/>
</dbReference>
<dbReference type="AlphaFoldDB" id="A0A433Q4C1"/>
<dbReference type="Proteomes" id="UP000274822">
    <property type="component" value="Unassembled WGS sequence"/>
</dbReference>
<proteinExistence type="inferred from homology"/>
<feature type="compositionally biased region" description="Basic and acidic residues" evidence="2">
    <location>
        <begin position="1"/>
        <end position="12"/>
    </location>
</feature>
<feature type="domain" description="Protein kinase" evidence="3">
    <location>
        <begin position="1"/>
        <end position="188"/>
    </location>
</feature>
<evidence type="ECO:0000313" key="5">
    <source>
        <dbReference type="Proteomes" id="UP000274822"/>
    </source>
</evidence>
<feature type="region of interest" description="Disordered" evidence="2">
    <location>
        <begin position="131"/>
        <end position="150"/>
    </location>
</feature>
<reference evidence="4 5" key="1">
    <citation type="journal article" date="2018" name="New Phytol.">
        <title>Phylogenomics of Endogonaceae and evolution of mycorrhizas within Mucoromycota.</title>
        <authorList>
            <person name="Chang Y."/>
            <person name="Desiro A."/>
            <person name="Na H."/>
            <person name="Sandor L."/>
            <person name="Lipzen A."/>
            <person name="Clum A."/>
            <person name="Barry K."/>
            <person name="Grigoriev I.V."/>
            <person name="Martin F.M."/>
            <person name="Stajich J.E."/>
            <person name="Smith M.E."/>
            <person name="Bonito G."/>
            <person name="Spatafora J.W."/>
        </authorList>
    </citation>
    <scope>NUCLEOTIDE SEQUENCE [LARGE SCALE GENOMIC DNA]</scope>
    <source>
        <strain evidence="4 5">AD002</strain>
    </source>
</reference>
<dbReference type="InterPro" id="IPR011009">
    <property type="entry name" value="Kinase-like_dom_sf"/>
</dbReference>
<dbReference type="EMBL" id="RBNJ01015329">
    <property type="protein sequence ID" value="RUS24659.1"/>
    <property type="molecule type" value="Genomic_DNA"/>
</dbReference>
<dbReference type="Gene3D" id="1.10.510.10">
    <property type="entry name" value="Transferase(Phosphotransferase) domain 1"/>
    <property type="match status" value="1"/>
</dbReference>
<dbReference type="GO" id="GO:0004672">
    <property type="term" value="F:protein kinase activity"/>
    <property type="evidence" value="ECO:0007669"/>
    <property type="project" value="InterPro"/>
</dbReference>
<dbReference type="InterPro" id="IPR001245">
    <property type="entry name" value="Ser-Thr/Tyr_kinase_cat_dom"/>
</dbReference>
<keyword evidence="5" id="KW-1185">Reference proteome</keyword>
<dbReference type="InterPro" id="IPR011990">
    <property type="entry name" value="TPR-like_helical_dom_sf"/>
</dbReference>
<dbReference type="InterPro" id="IPR006597">
    <property type="entry name" value="Sel1-like"/>
</dbReference>
<dbReference type="PROSITE" id="PS50011">
    <property type="entry name" value="PROTEIN_KINASE_DOM"/>
    <property type="match status" value="1"/>
</dbReference>
<feature type="non-terminal residue" evidence="4">
    <location>
        <position position="735"/>
    </location>
</feature>